<name>A0A8C9GTB9_9PRIM</name>
<protein>
    <submittedName>
        <fullName evidence="1">Uncharacterized protein</fullName>
    </submittedName>
</protein>
<evidence type="ECO:0000313" key="1">
    <source>
        <dbReference type="Ensembl" id="ENSPTEP00000008235.1"/>
    </source>
</evidence>
<dbReference type="Proteomes" id="UP000694416">
    <property type="component" value="Unplaced"/>
</dbReference>
<accession>A0A8C9GTB9</accession>
<reference evidence="1" key="1">
    <citation type="submission" date="2025-08" db="UniProtKB">
        <authorList>
            <consortium name="Ensembl"/>
        </authorList>
    </citation>
    <scope>IDENTIFICATION</scope>
</reference>
<sequence>MFCRTSANFGIAYPLPILGKVLLLVDPSEGRVWCTWAVLPSSAWVMDKRAVVWPESWGKLGRAHRLCDEGSPAIPPSPTSPLVVGTPSTCPKPGGAAADKVWTPWWEGEGGILASRINAWNIGQCHGHLETLSCASAKPGNF</sequence>
<dbReference type="AlphaFoldDB" id="A0A8C9GTB9"/>
<dbReference type="Ensembl" id="ENSPTET00000012579.1">
    <property type="protein sequence ID" value="ENSPTEP00000008235.1"/>
    <property type="gene ID" value="ENSPTEG00000009387.1"/>
</dbReference>
<reference evidence="1" key="2">
    <citation type="submission" date="2025-09" db="UniProtKB">
        <authorList>
            <consortium name="Ensembl"/>
        </authorList>
    </citation>
    <scope>IDENTIFICATION</scope>
</reference>
<keyword evidence="2" id="KW-1185">Reference proteome</keyword>
<organism evidence="1 2">
    <name type="scientific">Piliocolobus tephrosceles</name>
    <name type="common">Ugandan red Colobus</name>
    <dbReference type="NCBI Taxonomy" id="591936"/>
    <lineage>
        <taxon>Eukaryota</taxon>
        <taxon>Metazoa</taxon>
        <taxon>Chordata</taxon>
        <taxon>Craniata</taxon>
        <taxon>Vertebrata</taxon>
        <taxon>Euteleostomi</taxon>
        <taxon>Mammalia</taxon>
        <taxon>Eutheria</taxon>
        <taxon>Euarchontoglires</taxon>
        <taxon>Primates</taxon>
        <taxon>Haplorrhini</taxon>
        <taxon>Catarrhini</taxon>
        <taxon>Cercopithecidae</taxon>
        <taxon>Colobinae</taxon>
        <taxon>Piliocolobus</taxon>
    </lineage>
</organism>
<proteinExistence type="predicted"/>
<evidence type="ECO:0000313" key="2">
    <source>
        <dbReference type="Proteomes" id="UP000694416"/>
    </source>
</evidence>